<feature type="region of interest" description="Disordered" evidence="2">
    <location>
        <begin position="103"/>
        <end position="130"/>
    </location>
</feature>
<reference evidence="3" key="1">
    <citation type="journal article" date="2015" name="Nature">
        <title>Complex archaea that bridge the gap between prokaryotes and eukaryotes.</title>
        <authorList>
            <person name="Spang A."/>
            <person name="Saw J.H."/>
            <person name="Jorgensen S.L."/>
            <person name="Zaremba-Niedzwiedzka K."/>
            <person name="Martijn J."/>
            <person name="Lind A.E."/>
            <person name="van Eijk R."/>
            <person name="Schleper C."/>
            <person name="Guy L."/>
            <person name="Ettema T.J."/>
        </authorList>
    </citation>
    <scope>NUCLEOTIDE SEQUENCE</scope>
</reference>
<accession>A0A0F9AXX3</accession>
<evidence type="ECO:0000313" key="3">
    <source>
        <dbReference type="EMBL" id="KKK77196.1"/>
    </source>
</evidence>
<dbReference type="PANTHER" id="PTHR10302">
    <property type="entry name" value="SINGLE-STRANDED DNA-BINDING PROTEIN"/>
    <property type="match status" value="1"/>
</dbReference>
<dbReference type="EMBL" id="LAZR01055071">
    <property type="protein sequence ID" value="KKK77196.1"/>
    <property type="molecule type" value="Genomic_DNA"/>
</dbReference>
<dbReference type="InterPro" id="IPR011344">
    <property type="entry name" value="ssDNA-bd"/>
</dbReference>
<evidence type="ECO:0000256" key="2">
    <source>
        <dbReference type="SAM" id="MobiDB-lite"/>
    </source>
</evidence>
<dbReference type="HAMAP" id="MF_00984">
    <property type="entry name" value="SSB"/>
    <property type="match status" value="1"/>
</dbReference>
<name>A0A0F9AXX3_9ZZZZ</name>
<dbReference type="InterPro" id="IPR000424">
    <property type="entry name" value="Primosome_PriB/ssb"/>
</dbReference>
<dbReference type="NCBIfam" id="TIGR00621">
    <property type="entry name" value="ssb"/>
    <property type="match status" value="1"/>
</dbReference>
<protein>
    <recommendedName>
        <fullName evidence="4">Single-stranded DNA-binding protein</fullName>
    </recommendedName>
</protein>
<dbReference type="SUPFAM" id="SSF50249">
    <property type="entry name" value="Nucleic acid-binding proteins"/>
    <property type="match status" value="1"/>
</dbReference>
<dbReference type="GO" id="GO:0006260">
    <property type="term" value="P:DNA replication"/>
    <property type="evidence" value="ECO:0007669"/>
    <property type="project" value="InterPro"/>
</dbReference>
<dbReference type="GO" id="GO:0009295">
    <property type="term" value="C:nucleoid"/>
    <property type="evidence" value="ECO:0007669"/>
    <property type="project" value="TreeGrafter"/>
</dbReference>
<dbReference type="Gene3D" id="2.40.50.140">
    <property type="entry name" value="Nucleic acid-binding proteins"/>
    <property type="match status" value="1"/>
</dbReference>
<comment type="caution">
    <text evidence="3">The sequence shown here is derived from an EMBL/GenBank/DDBJ whole genome shotgun (WGS) entry which is preliminary data.</text>
</comment>
<dbReference type="AlphaFoldDB" id="A0A0F9AXX3"/>
<dbReference type="PROSITE" id="PS50935">
    <property type="entry name" value="SSB"/>
    <property type="match status" value="1"/>
</dbReference>
<dbReference type="PIRSF" id="PIRSF002070">
    <property type="entry name" value="SSB"/>
    <property type="match status" value="1"/>
</dbReference>
<keyword evidence="1" id="KW-0238">DNA-binding</keyword>
<sequence>MFNKVIMVGNLAADPELRYTAQGTPVANLRLAVNSSVKSGDEYKDEVLFINVTVWGKQGESCSQYLGKGRQILVEGRLQERSWEQDGQKRSKMEIIANTVKFLGRKGDSSPGGGGSSGPPPDEASDVEPF</sequence>
<dbReference type="PANTHER" id="PTHR10302:SF27">
    <property type="entry name" value="SINGLE-STRANDED DNA-BINDING PROTEIN"/>
    <property type="match status" value="1"/>
</dbReference>
<gene>
    <name evidence="3" type="ORF">LCGC14_2856010</name>
</gene>
<dbReference type="Pfam" id="PF00436">
    <property type="entry name" value="SSB"/>
    <property type="match status" value="1"/>
</dbReference>
<dbReference type="InterPro" id="IPR012340">
    <property type="entry name" value="NA-bd_OB-fold"/>
</dbReference>
<evidence type="ECO:0008006" key="4">
    <source>
        <dbReference type="Google" id="ProtNLM"/>
    </source>
</evidence>
<proteinExistence type="inferred from homology"/>
<evidence type="ECO:0000256" key="1">
    <source>
        <dbReference type="ARBA" id="ARBA00023125"/>
    </source>
</evidence>
<dbReference type="CDD" id="cd04496">
    <property type="entry name" value="SSB_OBF"/>
    <property type="match status" value="1"/>
</dbReference>
<organism evidence="3">
    <name type="scientific">marine sediment metagenome</name>
    <dbReference type="NCBI Taxonomy" id="412755"/>
    <lineage>
        <taxon>unclassified sequences</taxon>
        <taxon>metagenomes</taxon>
        <taxon>ecological metagenomes</taxon>
    </lineage>
</organism>
<dbReference type="GO" id="GO:0003697">
    <property type="term" value="F:single-stranded DNA binding"/>
    <property type="evidence" value="ECO:0007669"/>
    <property type="project" value="InterPro"/>
</dbReference>